<dbReference type="EMBL" id="SRLO01000169">
    <property type="protein sequence ID" value="TNN69942.1"/>
    <property type="molecule type" value="Genomic_DNA"/>
</dbReference>
<dbReference type="OrthoDB" id="371494at2759"/>
<reference evidence="1 2" key="1">
    <citation type="submission" date="2019-03" db="EMBL/GenBank/DDBJ databases">
        <title>First draft genome of Liparis tanakae, snailfish: a comprehensive survey of snailfish specific genes.</title>
        <authorList>
            <person name="Kim W."/>
            <person name="Song I."/>
            <person name="Jeong J.-H."/>
            <person name="Kim D."/>
            <person name="Kim S."/>
            <person name="Ryu S."/>
            <person name="Song J.Y."/>
            <person name="Lee S.K."/>
        </authorList>
    </citation>
    <scope>NUCLEOTIDE SEQUENCE [LARGE SCALE GENOMIC DNA]</scope>
    <source>
        <tissue evidence="1">Muscle</tissue>
    </source>
</reference>
<dbReference type="Proteomes" id="UP000314294">
    <property type="component" value="Unassembled WGS sequence"/>
</dbReference>
<evidence type="ECO:0000313" key="2">
    <source>
        <dbReference type="Proteomes" id="UP000314294"/>
    </source>
</evidence>
<evidence type="ECO:0000313" key="1">
    <source>
        <dbReference type="EMBL" id="TNN69942.1"/>
    </source>
</evidence>
<comment type="caution">
    <text evidence="1">The sequence shown here is derived from an EMBL/GenBank/DDBJ whole genome shotgun (WGS) entry which is preliminary data.</text>
</comment>
<proteinExistence type="predicted"/>
<gene>
    <name evidence="1" type="ORF">EYF80_019815</name>
</gene>
<sequence length="258" mass="28701">MVVLFETQPGVAVSPSRATNERDGGFERSCGAQVMALRGTGTHVSWPVAHTTRTEDRLLACGWFSIGLRQWFSTSLGQWFSTGLGQWFSTGLGQWFSTGLGQWFSTGLGQWFSIGLRQWFSTGLGQWFSISLRQWFSTGLGQWFSTGLGQWFSTVLSNGCWVPTSFLTCMATLLSSSLSRQRRLMKEVGYPTSFSASDTTLLQSEGPELDSRVRVLSPARDHAARDSRDHFVDKLLTVPLGYTPPSLYCIPRFKPLSP</sequence>
<organism evidence="1 2">
    <name type="scientific">Liparis tanakae</name>
    <name type="common">Tanaka's snailfish</name>
    <dbReference type="NCBI Taxonomy" id="230148"/>
    <lineage>
        <taxon>Eukaryota</taxon>
        <taxon>Metazoa</taxon>
        <taxon>Chordata</taxon>
        <taxon>Craniata</taxon>
        <taxon>Vertebrata</taxon>
        <taxon>Euteleostomi</taxon>
        <taxon>Actinopterygii</taxon>
        <taxon>Neopterygii</taxon>
        <taxon>Teleostei</taxon>
        <taxon>Neoteleostei</taxon>
        <taxon>Acanthomorphata</taxon>
        <taxon>Eupercaria</taxon>
        <taxon>Perciformes</taxon>
        <taxon>Cottioidei</taxon>
        <taxon>Cottales</taxon>
        <taxon>Liparidae</taxon>
        <taxon>Liparis</taxon>
    </lineage>
</organism>
<protein>
    <submittedName>
        <fullName evidence="1">Uncharacterized protein</fullName>
    </submittedName>
</protein>
<keyword evidence="2" id="KW-1185">Reference proteome</keyword>
<dbReference type="AlphaFoldDB" id="A0A4Z2HYD1"/>
<name>A0A4Z2HYD1_9TELE</name>
<accession>A0A4Z2HYD1</accession>